<protein>
    <submittedName>
        <fullName evidence="2">Uncharacterized protein</fullName>
    </submittedName>
</protein>
<gene>
    <name evidence="2" type="ORF">Acy02nite_67330</name>
</gene>
<comment type="caution">
    <text evidence="2">The sequence shown here is derived from an EMBL/GenBank/DDBJ whole genome shotgun (WGS) entry which is preliminary data.</text>
</comment>
<keyword evidence="3" id="KW-1185">Reference proteome</keyword>
<feature type="region of interest" description="Disordered" evidence="1">
    <location>
        <begin position="40"/>
        <end position="63"/>
    </location>
</feature>
<proteinExistence type="predicted"/>
<feature type="region of interest" description="Disordered" evidence="1">
    <location>
        <begin position="1"/>
        <end position="24"/>
    </location>
</feature>
<organism evidence="2 3">
    <name type="scientific">Actinoplanes cyaneus</name>
    <dbReference type="NCBI Taxonomy" id="52696"/>
    <lineage>
        <taxon>Bacteria</taxon>
        <taxon>Bacillati</taxon>
        <taxon>Actinomycetota</taxon>
        <taxon>Actinomycetes</taxon>
        <taxon>Micromonosporales</taxon>
        <taxon>Micromonosporaceae</taxon>
        <taxon>Actinoplanes</taxon>
    </lineage>
</organism>
<dbReference type="EMBL" id="BOMH01000053">
    <property type="protein sequence ID" value="GID68852.1"/>
    <property type="molecule type" value="Genomic_DNA"/>
</dbReference>
<reference evidence="2" key="1">
    <citation type="submission" date="2021-01" db="EMBL/GenBank/DDBJ databases">
        <title>Whole genome shotgun sequence of Actinoplanes cyaneus NBRC 14990.</title>
        <authorList>
            <person name="Komaki H."/>
            <person name="Tamura T."/>
        </authorList>
    </citation>
    <scope>NUCLEOTIDE SEQUENCE</scope>
    <source>
        <strain evidence="2">NBRC 14990</strain>
    </source>
</reference>
<sequence length="63" mass="7124">MSTSRGPGSRAVLSPGDFPRIHPGRPEVIRVRCDWTVGERGRQSSYREQAGDYRTGSYRDCPR</sequence>
<evidence type="ECO:0000256" key="1">
    <source>
        <dbReference type="SAM" id="MobiDB-lite"/>
    </source>
</evidence>
<dbReference type="Proteomes" id="UP000619479">
    <property type="component" value="Unassembled WGS sequence"/>
</dbReference>
<accession>A0A919IR06</accession>
<evidence type="ECO:0000313" key="2">
    <source>
        <dbReference type="EMBL" id="GID68852.1"/>
    </source>
</evidence>
<evidence type="ECO:0000313" key="3">
    <source>
        <dbReference type="Proteomes" id="UP000619479"/>
    </source>
</evidence>
<name>A0A919IR06_9ACTN</name>
<dbReference type="AlphaFoldDB" id="A0A919IR06"/>